<reference evidence="3" key="1">
    <citation type="submission" date="2022-10" db="EMBL/GenBank/DDBJ databases">
        <title>Genome assembly of Pristionchus species.</title>
        <authorList>
            <person name="Yoshida K."/>
            <person name="Sommer R.J."/>
        </authorList>
    </citation>
    <scope>NUCLEOTIDE SEQUENCE [LARGE SCALE GENOMIC DNA]</scope>
    <source>
        <strain evidence="3">RS5460</strain>
    </source>
</reference>
<name>A0AAN4Z3R8_9BILA</name>
<feature type="non-terminal residue" evidence="2">
    <location>
        <position position="89"/>
    </location>
</feature>
<keyword evidence="1" id="KW-0732">Signal</keyword>
<accession>A0AAN4Z3R8</accession>
<keyword evidence="3" id="KW-1185">Reference proteome</keyword>
<evidence type="ECO:0000256" key="1">
    <source>
        <dbReference type="SAM" id="SignalP"/>
    </source>
</evidence>
<dbReference type="EMBL" id="BTRK01000001">
    <property type="protein sequence ID" value="GMR33668.1"/>
    <property type="molecule type" value="Genomic_DNA"/>
</dbReference>
<dbReference type="Proteomes" id="UP001328107">
    <property type="component" value="Unassembled WGS sequence"/>
</dbReference>
<evidence type="ECO:0000313" key="2">
    <source>
        <dbReference type="EMBL" id="GMR33668.1"/>
    </source>
</evidence>
<evidence type="ECO:0008006" key="4">
    <source>
        <dbReference type="Google" id="ProtNLM"/>
    </source>
</evidence>
<dbReference type="AlphaFoldDB" id="A0AAN4Z3R8"/>
<comment type="caution">
    <text evidence="2">The sequence shown here is derived from an EMBL/GenBank/DDBJ whole genome shotgun (WGS) entry which is preliminary data.</text>
</comment>
<proteinExistence type="predicted"/>
<feature type="signal peptide" evidence="1">
    <location>
        <begin position="1"/>
        <end position="20"/>
    </location>
</feature>
<feature type="chain" id="PRO_5042941855" description="Secreted protein" evidence="1">
    <location>
        <begin position="21"/>
        <end position="89"/>
    </location>
</feature>
<feature type="non-terminal residue" evidence="2">
    <location>
        <position position="1"/>
    </location>
</feature>
<protein>
    <recommendedName>
        <fullName evidence="4">Secreted protein</fullName>
    </recommendedName>
</protein>
<evidence type="ECO:0000313" key="3">
    <source>
        <dbReference type="Proteomes" id="UP001328107"/>
    </source>
</evidence>
<gene>
    <name evidence="2" type="ORF">PMAYCL1PPCAC_03863</name>
</gene>
<sequence length="89" mass="10659">KNLKLRFFFSLVQMLTSSLSTSFFIQQLLSTRVFQISCCKFARSLSLNLNYRKRGRNTETYSNISLEAQLLRNWIARFKQCFKWRTTTM</sequence>
<organism evidence="2 3">
    <name type="scientific">Pristionchus mayeri</name>
    <dbReference type="NCBI Taxonomy" id="1317129"/>
    <lineage>
        <taxon>Eukaryota</taxon>
        <taxon>Metazoa</taxon>
        <taxon>Ecdysozoa</taxon>
        <taxon>Nematoda</taxon>
        <taxon>Chromadorea</taxon>
        <taxon>Rhabditida</taxon>
        <taxon>Rhabditina</taxon>
        <taxon>Diplogasteromorpha</taxon>
        <taxon>Diplogasteroidea</taxon>
        <taxon>Neodiplogasteridae</taxon>
        <taxon>Pristionchus</taxon>
    </lineage>
</organism>